<dbReference type="FunFam" id="3.40.640.10:FF:000046">
    <property type="entry name" value="Cystathionine gamma-lyase"/>
    <property type="match status" value="1"/>
</dbReference>
<evidence type="ECO:0000256" key="4">
    <source>
        <dbReference type="RuleBase" id="RU362118"/>
    </source>
</evidence>
<evidence type="ECO:0000313" key="6">
    <source>
        <dbReference type="Proteomes" id="UP000266327"/>
    </source>
</evidence>
<comment type="cofactor">
    <cofactor evidence="1 4">
        <name>pyridoxal 5'-phosphate</name>
        <dbReference type="ChEBI" id="CHEBI:597326"/>
    </cofactor>
</comment>
<comment type="similarity">
    <text evidence="4">Belongs to the trans-sulfuration enzymes family.</text>
</comment>
<accession>A0A3A3FYG2</accession>
<dbReference type="Pfam" id="PF01053">
    <property type="entry name" value="Cys_Met_Meta_PP"/>
    <property type="match status" value="1"/>
</dbReference>
<organism evidence="5 6">
    <name type="scientific">Noviherbaspirillum sedimenti</name>
    <dbReference type="NCBI Taxonomy" id="2320865"/>
    <lineage>
        <taxon>Bacteria</taxon>
        <taxon>Pseudomonadati</taxon>
        <taxon>Pseudomonadota</taxon>
        <taxon>Betaproteobacteria</taxon>
        <taxon>Burkholderiales</taxon>
        <taxon>Oxalobacteraceae</taxon>
        <taxon>Noviherbaspirillum</taxon>
    </lineage>
</organism>
<sequence>MNDSKKYGFTTTILHSDRQKPIEHGSLHKPIHTSVAFGYQDARELAEVFQGKKPGYRYGRQGNPTVSALEDKITGMEDGLATLCFSTGMAAIGAMVQALLRDGDHVVSSAFLFGNTNSLWQTVNTLGIDVSFVDATEVANVEAALTPATRIVFVETIANPRTQIADLARIGALCRQRGILYVVDNTMTSPYLFRPKAVGAGLVVNSLTKSIGGHGNALGGALTDTGLYDWSVYPNIYDNYKRNPVPQWGIVQLRAKALRDFGSSLGPEAAHHLAVGAETMALRLERECANALAVAQMLQADPRVAAVHYPGLATHPQHALARDLFKAFGGLFSFELQDGIDCFDYLNRLKLAVPASNLGDTRTLVIPVAHTIFYEMGAERRASMGIAESLIRVSVGIEDTVDLVEDFRQALDA</sequence>
<dbReference type="Proteomes" id="UP000266327">
    <property type="component" value="Unassembled WGS sequence"/>
</dbReference>
<dbReference type="EMBL" id="QYUQ01000002">
    <property type="protein sequence ID" value="RJG00764.1"/>
    <property type="molecule type" value="Genomic_DNA"/>
</dbReference>
<dbReference type="InterPro" id="IPR015421">
    <property type="entry name" value="PyrdxlP-dep_Trfase_major"/>
</dbReference>
<evidence type="ECO:0000313" key="5">
    <source>
        <dbReference type="EMBL" id="RJG00764.1"/>
    </source>
</evidence>
<dbReference type="OrthoDB" id="9805807at2"/>
<feature type="modified residue" description="N6-(pyridoxal phosphate)lysine" evidence="3">
    <location>
        <position position="209"/>
    </location>
</feature>
<dbReference type="GO" id="GO:0019346">
    <property type="term" value="P:transsulfuration"/>
    <property type="evidence" value="ECO:0007669"/>
    <property type="project" value="InterPro"/>
</dbReference>
<dbReference type="GO" id="GO:0030170">
    <property type="term" value="F:pyridoxal phosphate binding"/>
    <property type="evidence" value="ECO:0007669"/>
    <property type="project" value="InterPro"/>
</dbReference>
<evidence type="ECO:0000256" key="3">
    <source>
        <dbReference type="PIRSR" id="PIRSR001434-2"/>
    </source>
</evidence>
<evidence type="ECO:0000256" key="1">
    <source>
        <dbReference type="ARBA" id="ARBA00001933"/>
    </source>
</evidence>
<dbReference type="InterPro" id="IPR015422">
    <property type="entry name" value="PyrdxlP-dep_Trfase_small"/>
</dbReference>
<dbReference type="AlphaFoldDB" id="A0A3A3FYG2"/>
<dbReference type="InterPro" id="IPR015424">
    <property type="entry name" value="PyrdxlP-dep_Trfase"/>
</dbReference>
<dbReference type="GO" id="GO:0016846">
    <property type="term" value="F:carbon-sulfur lyase activity"/>
    <property type="evidence" value="ECO:0007669"/>
    <property type="project" value="TreeGrafter"/>
</dbReference>
<comment type="caution">
    <text evidence="5">The sequence shown here is derived from an EMBL/GenBank/DDBJ whole genome shotgun (WGS) entry which is preliminary data.</text>
</comment>
<dbReference type="SUPFAM" id="SSF53383">
    <property type="entry name" value="PLP-dependent transferases"/>
    <property type="match status" value="1"/>
</dbReference>
<gene>
    <name evidence="5" type="ORF">D3878_03485</name>
</gene>
<keyword evidence="2 3" id="KW-0663">Pyridoxal phosphate</keyword>
<keyword evidence="6" id="KW-1185">Reference proteome</keyword>
<dbReference type="NCBIfam" id="NF004609">
    <property type="entry name" value="PRK05939.1"/>
    <property type="match status" value="1"/>
</dbReference>
<evidence type="ECO:0000256" key="2">
    <source>
        <dbReference type="ARBA" id="ARBA00022898"/>
    </source>
</evidence>
<name>A0A3A3FYG2_9BURK</name>
<dbReference type="Gene3D" id="3.40.640.10">
    <property type="entry name" value="Type I PLP-dependent aspartate aminotransferase-like (Major domain)"/>
    <property type="match status" value="1"/>
</dbReference>
<reference evidence="6" key="1">
    <citation type="submission" date="2018-09" db="EMBL/GenBank/DDBJ databases">
        <authorList>
            <person name="Zhu H."/>
        </authorList>
    </citation>
    <scope>NUCLEOTIDE SEQUENCE [LARGE SCALE GENOMIC DNA]</scope>
    <source>
        <strain evidence="6">K1S02-23</strain>
    </source>
</reference>
<protein>
    <submittedName>
        <fullName evidence="5">Cystathionine gamma-synthase family protein</fullName>
    </submittedName>
</protein>
<dbReference type="Gene3D" id="3.90.1150.10">
    <property type="entry name" value="Aspartate Aminotransferase, domain 1"/>
    <property type="match status" value="1"/>
</dbReference>
<dbReference type="GO" id="GO:0005737">
    <property type="term" value="C:cytoplasm"/>
    <property type="evidence" value="ECO:0007669"/>
    <property type="project" value="TreeGrafter"/>
</dbReference>
<dbReference type="InterPro" id="IPR000277">
    <property type="entry name" value="Cys/Met-Metab_PyrdxlP-dep_enz"/>
</dbReference>
<dbReference type="RefSeq" id="WP_119784220.1">
    <property type="nucleotide sequence ID" value="NZ_QYUQ01000002.1"/>
</dbReference>
<proteinExistence type="inferred from homology"/>
<dbReference type="PIRSF" id="PIRSF001434">
    <property type="entry name" value="CGS"/>
    <property type="match status" value="1"/>
</dbReference>
<dbReference type="PANTHER" id="PTHR11808">
    <property type="entry name" value="TRANS-SULFURATION ENZYME FAMILY MEMBER"/>
    <property type="match status" value="1"/>
</dbReference>